<dbReference type="SUPFAM" id="SSF56672">
    <property type="entry name" value="DNA/RNA polymerases"/>
    <property type="match status" value="1"/>
</dbReference>
<proteinExistence type="inferred from homology"/>
<evidence type="ECO:0000256" key="9">
    <source>
        <dbReference type="ARBA" id="ARBA00022801"/>
    </source>
</evidence>
<dbReference type="STRING" id="224999.GCA_001485475_01967"/>
<dbReference type="SUPFAM" id="SSF53098">
    <property type="entry name" value="Ribonuclease H-like"/>
    <property type="match status" value="1"/>
</dbReference>
<dbReference type="InterPro" id="IPR008918">
    <property type="entry name" value="HhH2"/>
</dbReference>
<evidence type="ECO:0000256" key="5">
    <source>
        <dbReference type="ARBA" id="ARBA00022695"/>
    </source>
</evidence>
<dbReference type="GO" id="GO:0006261">
    <property type="term" value="P:DNA-templated DNA replication"/>
    <property type="evidence" value="ECO:0007669"/>
    <property type="project" value="UniProtKB-UniRule"/>
</dbReference>
<evidence type="ECO:0000256" key="4">
    <source>
        <dbReference type="ARBA" id="ARBA00022679"/>
    </source>
</evidence>
<dbReference type="CDD" id="cd08637">
    <property type="entry name" value="DNA_pol_A_pol_I_C"/>
    <property type="match status" value="1"/>
</dbReference>
<dbReference type="InterPro" id="IPR002298">
    <property type="entry name" value="DNA_polymerase_A"/>
</dbReference>
<evidence type="ECO:0000256" key="11">
    <source>
        <dbReference type="ARBA" id="ARBA00022932"/>
    </source>
</evidence>
<dbReference type="Pfam" id="PF02739">
    <property type="entry name" value="5_3_exonuc_N"/>
    <property type="match status" value="1"/>
</dbReference>
<dbReference type="Proteomes" id="UP000062160">
    <property type="component" value="Unassembled WGS sequence"/>
</dbReference>
<name>A0A0U9HGW4_9FIRM</name>
<evidence type="ECO:0000259" key="17">
    <source>
        <dbReference type="SMART" id="SM00475"/>
    </source>
</evidence>
<dbReference type="GO" id="GO:0008409">
    <property type="term" value="F:5'-3' exonuclease activity"/>
    <property type="evidence" value="ECO:0007669"/>
    <property type="project" value="UniProtKB-UniRule"/>
</dbReference>
<dbReference type="NCBIfam" id="NF004397">
    <property type="entry name" value="PRK05755.1"/>
    <property type="match status" value="1"/>
</dbReference>
<dbReference type="PRINTS" id="PR00868">
    <property type="entry name" value="DNAPOLI"/>
</dbReference>
<gene>
    <name evidence="16" type="primary">polA</name>
    <name evidence="19" type="ORF">TSYNT_9181</name>
</gene>
<dbReference type="CDD" id="cd09898">
    <property type="entry name" value="H3TH_53EXO"/>
    <property type="match status" value="1"/>
</dbReference>
<evidence type="ECO:0000313" key="20">
    <source>
        <dbReference type="Proteomes" id="UP000062160"/>
    </source>
</evidence>
<dbReference type="InterPro" id="IPR054690">
    <property type="entry name" value="DNA_polI_exonuclease"/>
</dbReference>
<dbReference type="SMART" id="SM00475">
    <property type="entry name" value="53EXOc"/>
    <property type="match status" value="1"/>
</dbReference>
<dbReference type="SUPFAM" id="SSF47807">
    <property type="entry name" value="5' to 3' exonuclease, C-terminal subdomain"/>
    <property type="match status" value="1"/>
</dbReference>
<evidence type="ECO:0000256" key="6">
    <source>
        <dbReference type="ARBA" id="ARBA00022705"/>
    </source>
</evidence>
<dbReference type="InterPro" id="IPR020046">
    <property type="entry name" value="5-3_exonucl_a-hlix_arch_N"/>
</dbReference>
<dbReference type="InterPro" id="IPR018320">
    <property type="entry name" value="DNA_polymerase_1"/>
</dbReference>
<evidence type="ECO:0000256" key="2">
    <source>
        <dbReference type="ARBA" id="ARBA00012417"/>
    </source>
</evidence>
<feature type="domain" description="DNA-directed DNA polymerase family A palm" evidence="18">
    <location>
        <begin position="624"/>
        <end position="831"/>
    </location>
</feature>
<dbReference type="Pfam" id="PF22619">
    <property type="entry name" value="DNA_polI_exo1"/>
    <property type="match status" value="1"/>
</dbReference>
<comment type="function">
    <text evidence="16">In addition to polymerase activity, this DNA polymerase exhibits 5'-3' exonuclease activity.</text>
</comment>
<evidence type="ECO:0000256" key="8">
    <source>
        <dbReference type="ARBA" id="ARBA00022763"/>
    </source>
</evidence>
<dbReference type="PANTHER" id="PTHR10133:SF27">
    <property type="entry name" value="DNA POLYMERASE NU"/>
    <property type="match status" value="1"/>
</dbReference>
<keyword evidence="10 16" id="KW-0269">Exonuclease</keyword>
<dbReference type="InterPro" id="IPR036279">
    <property type="entry name" value="5-3_exonuclease_C_sf"/>
</dbReference>
<dbReference type="PROSITE" id="PS00447">
    <property type="entry name" value="DNA_POLYMERASE_A"/>
    <property type="match status" value="1"/>
</dbReference>
<dbReference type="SMART" id="SM00279">
    <property type="entry name" value="HhH2"/>
    <property type="match status" value="1"/>
</dbReference>
<comment type="catalytic activity">
    <reaction evidence="14 16">
        <text>DNA(n) + a 2'-deoxyribonucleoside 5'-triphosphate = DNA(n+1) + diphosphate</text>
        <dbReference type="Rhea" id="RHEA:22508"/>
        <dbReference type="Rhea" id="RHEA-COMP:17339"/>
        <dbReference type="Rhea" id="RHEA-COMP:17340"/>
        <dbReference type="ChEBI" id="CHEBI:33019"/>
        <dbReference type="ChEBI" id="CHEBI:61560"/>
        <dbReference type="ChEBI" id="CHEBI:173112"/>
        <dbReference type="EC" id="2.7.7.7"/>
    </reaction>
</comment>
<dbReference type="FunFam" id="1.20.1060.10:FF:000001">
    <property type="entry name" value="DNA polymerase I"/>
    <property type="match status" value="1"/>
</dbReference>
<sequence length="866" mass="98038">MKKMLLIDGNSLLHRAFHALPPLRTSKGVPTNAVYGFLNMLLRILQEEQPDYVAVAFDKKGPTFRHEEFVEYKSTRPPTPEELIGQFDLLKEILKAMNITFFEIDGYEADDIIGTISKKGEKEGISSIIVTGDKDELQLISRNIKVLVTRKGISDIEAYDLEKINSKYGISPEAITDLKGLMGDKSDNIPGIPGIGEKTAAKLLQEFGSLENVLENFDKLKGKLKENIQKYADQAKDSKYLATIVTNVPLEFDFDNIKYREPDYDKLMNLLRELEFYSLIDRLSKNIKDNKNVKETENAADMNFAENNSSLEDVIKLAAIEKRLSILVDAKKKNLKSYKIDGLYICAKDEYAFVSGKLLEKSDVRKTLKQLLEDPAVYKITHDSKFIRNALRQLDIDFKCQFDTMLAAYLLESSRPRYDVPLLVTEYLGAAMPDTASFTEQIIHMFALRDVMDDKIKEYDMSKLLYEVEIPLSVVLSDMEHAGIKVDLGKLQELSAKFGEKLDLLTKEIYELAGTEFNINSPKQLGEILFEKLLLPVIKKTKTGYSTDAEVLEKLRPLHPIIDKILDYRFVMKMKSTYADGLAALVDKETSRIYTSFNQTVTTTGRISSTEPNLQNIPVKTEEGKHIRGVFTADGPGHLLLSGDYSQIELRVLAHMSEDPGLIDSFLKGEDIHTRTASEVFGVPLEEVTPSLRNKAKAVNFGIIYGISDYGLAQNLGISNKEAKEYIDAYFKRYPKVKDFIRETIASARIQGYVTTLLNRRRYIPDINSKNYHLRSFAERTAVNTPIQGSAADIIKIAMVNVYKALKENGLGAKILLQVHDELILDSRQEELSKVKDILKDCMEHAFSLKVPLTVDIHQGYTWEEL</sequence>
<keyword evidence="11 16" id="KW-0239">DNA-directed DNA polymerase</keyword>
<evidence type="ECO:0000256" key="12">
    <source>
        <dbReference type="ARBA" id="ARBA00023125"/>
    </source>
</evidence>
<dbReference type="Gene3D" id="1.20.1060.10">
    <property type="entry name" value="Taq DNA Polymerase, Chain T, domain 4"/>
    <property type="match status" value="1"/>
</dbReference>
<evidence type="ECO:0000256" key="15">
    <source>
        <dbReference type="NCBIfam" id="TIGR00593"/>
    </source>
</evidence>
<dbReference type="FunFam" id="1.10.150.20:FF:000003">
    <property type="entry name" value="DNA polymerase I"/>
    <property type="match status" value="1"/>
</dbReference>
<dbReference type="CDD" id="cd09859">
    <property type="entry name" value="PIN_53EXO"/>
    <property type="match status" value="1"/>
</dbReference>
<dbReference type="EC" id="2.7.7.7" evidence="2 15"/>
<accession>A0A0U9HGW4</accession>
<dbReference type="FunFam" id="1.10.150.20:FF:000002">
    <property type="entry name" value="DNA polymerase I"/>
    <property type="match status" value="1"/>
</dbReference>
<dbReference type="SUPFAM" id="SSF88723">
    <property type="entry name" value="PIN domain-like"/>
    <property type="match status" value="1"/>
</dbReference>
<dbReference type="EMBL" id="DF977003">
    <property type="protein sequence ID" value="GAQ25930.1"/>
    <property type="molecule type" value="Genomic_DNA"/>
</dbReference>
<dbReference type="Gene3D" id="3.30.70.370">
    <property type="match status" value="1"/>
</dbReference>
<keyword evidence="13 16" id="KW-0234">DNA repair</keyword>
<dbReference type="NCBIfam" id="TIGR00593">
    <property type="entry name" value="pola"/>
    <property type="match status" value="1"/>
</dbReference>
<evidence type="ECO:0000256" key="3">
    <source>
        <dbReference type="ARBA" id="ARBA00020311"/>
    </source>
</evidence>
<evidence type="ECO:0000256" key="7">
    <source>
        <dbReference type="ARBA" id="ARBA00022722"/>
    </source>
</evidence>
<keyword evidence="5 16" id="KW-0548">Nucleotidyltransferase</keyword>
<evidence type="ECO:0000256" key="1">
    <source>
        <dbReference type="ARBA" id="ARBA00007705"/>
    </source>
</evidence>
<feature type="domain" description="5'-3' exonuclease" evidence="17">
    <location>
        <begin position="2"/>
        <end position="260"/>
    </location>
</feature>
<dbReference type="GO" id="GO:0003887">
    <property type="term" value="F:DNA-directed DNA polymerase activity"/>
    <property type="evidence" value="ECO:0007669"/>
    <property type="project" value="UniProtKB-UniRule"/>
</dbReference>
<keyword evidence="9 16" id="KW-0378">Hydrolase</keyword>
<reference evidence="19" key="1">
    <citation type="journal article" date="2016" name="Genome Announc.">
        <title>Draft Genome Sequence of the Syntrophic Lactate-Degrading Bacterium Tepidanaerobacter syntrophicus JLT.</title>
        <authorList>
            <person name="Matsuura N."/>
            <person name="Ohashi A."/>
            <person name="Tourlousse D.M."/>
            <person name="Sekiguchi Y."/>
        </authorList>
    </citation>
    <scope>NUCLEOTIDE SEQUENCE [LARGE SCALE GENOMIC DNA]</scope>
    <source>
        <strain evidence="19">JL</strain>
    </source>
</reference>
<dbReference type="OrthoDB" id="9806424at2"/>
<protein>
    <recommendedName>
        <fullName evidence="3 15">DNA polymerase I</fullName>
        <ecNumber evidence="2 15">2.7.7.7</ecNumber>
    </recommendedName>
</protein>
<keyword evidence="4 16" id="KW-0808">Transferase</keyword>
<dbReference type="InterPro" id="IPR001098">
    <property type="entry name" value="DNA-dir_DNA_pol_A_palm_dom"/>
</dbReference>
<organism evidence="19">
    <name type="scientific">Tepidanaerobacter syntrophicus</name>
    <dbReference type="NCBI Taxonomy" id="224999"/>
    <lineage>
        <taxon>Bacteria</taxon>
        <taxon>Bacillati</taxon>
        <taxon>Bacillota</taxon>
        <taxon>Clostridia</taxon>
        <taxon>Thermosediminibacterales</taxon>
        <taxon>Tepidanaerobacteraceae</taxon>
        <taxon>Tepidanaerobacter</taxon>
    </lineage>
</organism>
<evidence type="ECO:0000256" key="13">
    <source>
        <dbReference type="ARBA" id="ARBA00023204"/>
    </source>
</evidence>
<evidence type="ECO:0000256" key="10">
    <source>
        <dbReference type="ARBA" id="ARBA00022839"/>
    </source>
</evidence>
<keyword evidence="20" id="KW-1185">Reference proteome</keyword>
<dbReference type="GO" id="GO:0003677">
    <property type="term" value="F:DNA binding"/>
    <property type="evidence" value="ECO:0007669"/>
    <property type="project" value="UniProtKB-UniRule"/>
</dbReference>
<dbReference type="CDD" id="cd06140">
    <property type="entry name" value="DNA_polA_I_Bacillus_like_exo"/>
    <property type="match status" value="1"/>
</dbReference>
<evidence type="ECO:0000256" key="14">
    <source>
        <dbReference type="ARBA" id="ARBA00049244"/>
    </source>
</evidence>
<evidence type="ECO:0000256" key="16">
    <source>
        <dbReference type="RuleBase" id="RU004460"/>
    </source>
</evidence>
<dbReference type="FunFam" id="3.40.50.1010:FF:000001">
    <property type="entry name" value="DNA polymerase I"/>
    <property type="match status" value="1"/>
</dbReference>
<dbReference type="Gene3D" id="3.40.50.1010">
    <property type="entry name" value="5'-nuclease"/>
    <property type="match status" value="1"/>
</dbReference>
<comment type="subunit">
    <text evidence="16">Single-chain monomer with multiple functions.</text>
</comment>
<dbReference type="AlphaFoldDB" id="A0A0U9HGW4"/>
<dbReference type="GO" id="GO:0006302">
    <property type="term" value="P:double-strand break repair"/>
    <property type="evidence" value="ECO:0007669"/>
    <property type="project" value="TreeGrafter"/>
</dbReference>
<keyword evidence="12 16" id="KW-0238">DNA-binding</keyword>
<dbReference type="InterPro" id="IPR012337">
    <property type="entry name" value="RNaseH-like_sf"/>
</dbReference>
<comment type="similarity">
    <text evidence="1 16">Belongs to the DNA polymerase type-A family.</text>
</comment>
<evidence type="ECO:0000313" key="19">
    <source>
        <dbReference type="EMBL" id="GAQ25930.1"/>
    </source>
</evidence>
<dbReference type="Gene3D" id="1.10.150.20">
    <property type="entry name" value="5' to 3' exonuclease, C-terminal subdomain"/>
    <property type="match status" value="2"/>
</dbReference>
<dbReference type="InterPro" id="IPR043502">
    <property type="entry name" value="DNA/RNA_pol_sf"/>
</dbReference>
<dbReference type="PANTHER" id="PTHR10133">
    <property type="entry name" value="DNA POLYMERASE I"/>
    <property type="match status" value="1"/>
</dbReference>
<dbReference type="InterPro" id="IPR019760">
    <property type="entry name" value="DNA-dir_DNA_pol_A_CS"/>
</dbReference>
<dbReference type="InterPro" id="IPR036397">
    <property type="entry name" value="RNaseH_sf"/>
</dbReference>
<keyword evidence="8 16" id="KW-0227">DNA damage</keyword>
<dbReference type="InterPro" id="IPR029060">
    <property type="entry name" value="PIN-like_dom_sf"/>
</dbReference>
<dbReference type="Pfam" id="PF00476">
    <property type="entry name" value="DNA_pol_A"/>
    <property type="match status" value="1"/>
</dbReference>
<dbReference type="Pfam" id="PF01367">
    <property type="entry name" value="5_3_exonuc"/>
    <property type="match status" value="1"/>
</dbReference>
<dbReference type="InterPro" id="IPR002421">
    <property type="entry name" value="5-3_exonuclease"/>
</dbReference>
<dbReference type="InterPro" id="IPR020045">
    <property type="entry name" value="DNA_polI_H3TH"/>
</dbReference>
<evidence type="ECO:0000259" key="18">
    <source>
        <dbReference type="SMART" id="SM00482"/>
    </source>
</evidence>
<keyword evidence="7" id="KW-0540">Nuclease</keyword>
<dbReference type="Gene3D" id="3.30.420.10">
    <property type="entry name" value="Ribonuclease H-like superfamily/Ribonuclease H"/>
    <property type="match status" value="1"/>
</dbReference>
<keyword evidence="6 16" id="KW-0235">DNA replication</keyword>
<dbReference type="SMART" id="SM00482">
    <property type="entry name" value="POLAc"/>
    <property type="match status" value="1"/>
</dbReference>